<comment type="caution">
    <text evidence="4">The sequence shown here is derived from an EMBL/GenBank/DDBJ whole genome shotgun (WGS) entry which is preliminary data.</text>
</comment>
<comment type="similarity">
    <text evidence="1">Belongs to the ATP-dependent AMP-binding enzyme family.</text>
</comment>
<keyword evidence="2" id="KW-0436">Ligase</keyword>
<dbReference type="SUPFAM" id="SSF56801">
    <property type="entry name" value="Acetyl-CoA synthetase-like"/>
    <property type="match status" value="1"/>
</dbReference>
<dbReference type="PANTHER" id="PTHR43859">
    <property type="entry name" value="ACYL-ACTIVATING ENZYME"/>
    <property type="match status" value="1"/>
</dbReference>
<protein>
    <recommendedName>
        <fullName evidence="3">AMP-dependent synthetase/ligase domain-containing protein</fullName>
    </recommendedName>
</protein>
<evidence type="ECO:0000256" key="1">
    <source>
        <dbReference type="ARBA" id="ARBA00006432"/>
    </source>
</evidence>
<keyword evidence="5" id="KW-1185">Reference proteome</keyword>
<gene>
    <name evidence="4" type="ORF">IEQ34_009116</name>
</gene>
<dbReference type="Proteomes" id="UP000775213">
    <property type="component" value="Unassembled WGS sequence"/>
</dbReference>
<feature type="domain" description="AMP-dependent synthetase/ligase" evidence="3">
    <location>
        <begin position="2"/>
        <end position="172"/>
    </location>
</feature>
<evidence type="ECO:0000313" key="5">
    <source>
        <dbReference type="Proteomes" id="UP000775213"/>
    </source>
</evidence>
<evidence type="ECO:0000256" key="2">
    <source>
        <dbReference type="ARBA" id="ARBA00022598"/>
    </source>
</evidence>
<evidence type="ECO:0000313" key="4">
    <source>
        <dbReference type="EMBL" id="KAH0461541.1"/>
    </source>
</evidence>
<dbReference type="AlphaFoldDB" id="A0AAV7GZK1"/>
<dbReference type="Gene3D" id="3.40.50.12780">
    <property type="entry name" value="N-terminal domain of ligase-like"/>
    <property type="match status" value="2"/>
</dbReference>
<dbReference type="InterPro" id="IPR000873">
    <property type="entry name" value="AMP-dep_synth/lig_dom"/>
</dbReference>
<accession>A0AAV7GZK1</accession>
<dbReference type="InterPro" id="IPR042099">
    <property type="entry name" value="ANL_N_sf"/>
</dbReference>
<proteinExistence type="inferred from homology"/>
<name>A0AAV7GZK1_DENCH</name>
<sequence length="295" mass="32594">MHFGMPMSGALLNTINIRLGARTISVLLRHSGSRLLFVNLRSLPLARSGFELLPANHRPLSYEVDSDLTRFDLTYEKVIGLGNPDFRWIRPTSEWSPMILNYTSGRTSAPKGVVHCHRGIFLVSTDSLIDWCVPHHPVFLWTLPMFHTNGWCFPWGVASVAGTNVCLRRFDGQLSRSLHGTVQILTTGAPPPDAVLARVESLGFAVSHGYGLTETAGVVVSCAWKGYHWDRLPAGERARMKARQGARMVMTTMDVVDEATAWSVPWDGLTMAEVVLRGGHVMLGYLKDRGDGKGN</sequence>
<evidence type="ECO:0000259" key="3">
    <source>
        <dbReference type="Pfam" id="PF00501"/>
    </source>
</evidence>
<feature type="domain" description="AMP-dependent synthetase/ligase" evidence="3">
    <location>
        <begin position="179"/>
        <end position="286"/>
    </location>
</feature>
<dbReference type="Pfam" id="PF00501">
    <property type="entry name" value="AMP-binding"/>
    <property type="match status" value="2"/>
</dbReference>
<dbReference type="PANTHER" id="PTHR43859:SF57">
    <property type="entry name" value="ACYL-ACTIVATING ENZYME 8-RELATED"/>
    <property type="match status" value="1"/>
</dbReference>
<reference evidence="4 5" key="1">
    <citation type="journal article" date="2021" name="Hortic Res">
        <title>Chromosome-scale assembly of the Dendrobium chrysotoxum genome enhances the understanding of orchid evolution.</title>
        <authorList>
            <person name="Zhang Y."/>
            <person name="Zhang G.Q."/>
            <person name="Zhang D."/>
            <person name="Liu X.D."/>
            <person name="Xu X.Y."/>
            <person name="Sun W.H."/>
            <person name="Yu X."/>
            <person name="Zhu X."/>
            <person name="Wang Z.W."/>
            <person name="Zhao X."/>
            <person name="Zhong W.Y."/>
            <person name="Chen H."/>
            <person name="Yin W.L."/>
            <person name="Huang T."/>
            <person name="Niu S.C."/>
            <person name="Liu Z.J."/>
        </authorList>
    </citation>
    <scope>NUCLEOTIDE SEQUENCE [LARGE SCALE GENOMIC DNA]</scope>
    <source>
        <strain evidence="4">Lindl</strain>
    </source>
</reference>
<organism evidence="4 5">
    <name type="scientific">Dendrobium chrysotoxum</name>
    <name type="common">Orchid</name>
    <dbReference type="NCBI Taxonomy" id="161865"/>
    <lineage>
        <taxon>Eukaryota</taxon>
        <taxon>Viridiplantae</taxon>
        <taxon>Streptophyta</taxon>
        <taxon>Embryophyta</taxon>
        <taxon>Tracheophyta</taxon>
        <taxon>Spermatophyta</taxon>
        <taxon>Magnoliopsida</taxon>
        <taxon>Liliopsida</taxon>
        <taxon>Asparagales</taxon>
        <taxon>Orchidaceae</taxon>
        <taxon>Epidendroideae</taxon>
        <taxon>Malaxideae</taxon>
        <taxon>Dendrobiinae</taxon>
        <taxon>Dendrobium</taxon>
    </lineage>
</organism>
<dbReference type="EMBL" id="JAGFBR010000009">
    <property type="protein sequence ID" value="KAH0461541.1"/>
    <property type="molecule type" value="Genomic_DNA"/>
</dbReference>
<dbReference type="GO" id="GO:0016874">
    <property type="term" value="F:ligase activity"/>
    <property type="evidence" value="ECO:0007669"/>
    <property type="project" value="UniProtKB-KW"/>
</dbReference>